<dbReference type="Gene3D" id="3.10.520.10">
    <property type="entry name" value="ApbE-like domains"/>
    <property type="match status" value="1"/>
</dbReference>
<organism evidence="1 2">
    <name type="scientific">Desulforapulum autotrophicum (strain ATCC 43914 / DSM 3382 / VKM B-1955 / HRM2)</name>
    <name type="common">Desulfobacterium autotrophicum</name>
    <dbReference type="NCBI Taxonomy" id="177437"/>
    <lineage>
        <taxon>Bacteria</taxon>
        <taxon>Pseudomonadati</taxon>
        <taxon>Thermodesulfobacteriota</taxon>
        <taxon>Desulfobacteria</taxon>
        <taxon>Desulfobacterales</taxon>
        <taxon>Desulfobacteraceae</taxon>
        <taxon>Desulforapulum</taxon>
    </lineage>
</organism>
<dbReference type="eggNOG" id="COG2122">
    <property type="taxonomic scope" value="Bacteria"/>
</dbReference>
<dbReference type="HOGENOM" id="CLU_074757_1_0_7"/>
<keyword evidence="2" id="KW-1185">Reference proteome</keyword>
<dbReference type="Proteomes" id="UP000000442">
    <property type="component" value="Chromosome"/>
</dbReference>
<sequence length="243" mass="25721">MTPMFQNRTYRNLSNRKGLVSFKATVKETDLHIQAGTDLAEIAVRAVLRARQMIESYIQTDPLFLTSLVPVKAKFPTPTIAMEMIQAATLANVGPMAAVAGAVAEFTGRVLLDDSPEVIVENGGDIFMKLEKEVVFSIYAGDSPLSMRTGVRIQDRGVPTALCTSSGTLGHSTSFGQADAVTVLSPSCALADAAATALGNLVQTASDVQVAIDRGVKIPGVTGIIIIKGRTMGAWGDLELVRL</sequence>
<dbReference type="InterPro" id="IPR003374">
    <property type="entry name" value="ApbE-like_sf"/>
</dbReference>
<dbReference type="NCBIfam" id="NF003323">
    <property type="entry name" value="PRK04334.1-3"/>
    <property type="match status" value="1"/>
</dbReference>
<evidence type="ECO:0000313" key="1">
    <source>
        <dbReference type="EMBL" id="ACN15494.1"/>
    </source>
</evidence>
<reference evidence="1 2" key="1">
    <citation type="journal article" date="2009" name="Environ. Microbiol.">
        <title>Genome sequence of Desulfobacterium autotrophicum HRM2, a marine sulfate reducer oxidizing organic carbon completely to carbon dioxide.</title>
        <authorList>
            <person name="Strittmatter A.W."/>
            <person name="Liesegang H."/>
            <person name="Rabus R."/>
            <person name="Decker I."/>
            <person name="Amann J."/>
            <person name="Andres S."/>
            <person name="Henne A."/>
            <person name="Fricke W.F."/>
            <person name="Martinez-Arias R."/>
            <person name="Bartels D."/>
            <person name="Goesmann A."/>
            <person name="Krause L."/>
            <person name="Puehler A."/>
            <person name="Klenk H.P."/>
            <person name="Richter M."/>
            <person name="Schuler M."/>
            <person name="Gloeckner F.O."/>
            <person name="Meyerdierks A."/>
            <person name="Gottschalk G."/>
            <person name="Amann R."/>
        </authorList>
    </citation>
    <scope>NUCLEOTIDE SEQUENCE [LARGE SCALE GENOMIC DNA]</scope>
    <source>
        <strain evidence="2">ATCC 43914 / DSM 3382 / HRM2</strain>
    </source>
</reference>
<protein>
    <submittedName>
        <fullName evidence="1">Uncharacterized protein</fullName>
    </submittedName>
</protein>
<gene>
    <name evidence="1" type="ordered locus">HRM2_23990</name>
</gene>
<dbReference type="PIRSF" id="PIRSF006421">
    <property type="entry name" value="UCP006421"/>
    <property type="match status" value="1"/>
</dbReference>
<accession>C0QFS6</accession>
<dbReference type="KEGG" id="dat:HRM2_23990"/>
<name>C0QFS6_DESAH</name>
<dbReference type="EMBL" id="CP001087">
    <property type="protein sequence ID" value="ACN15494.1"/>
    <property type="molecule type" value="Genomic_DNA"/>
</dbReference>
<dbReference type="InterPro" id="IPR007183">
    <property type="entry name" value="UPF0280"/>
</dbReference>
<dbReference type="AlphaFoldDB" id="C0QFS6"/>
<proteinExistence type="predicted"/>
<evidence type="ECO:0000313" key="2">
    <source>
        <dbReference type="Proteomes" id="UP000000442"/>
    </source>
</evidence>
<dbReference type="STRING" id="177437.HRM2_23990"/>
<dbReference type="SUPFAM" id="SSF143631">
    <property type="entry name" value="ApbE-like"/>
    <property type="match status" value="1"/>
</dbReference>